<keyword evidence="2" id="KW-1185">Reference proteome</keyword>
<dbReference type="EMBL" id="CM020620">
    <property type="protein sequence ID" value="KAK1870364.1"/>
    <property type="molecule type" value="Genomic_DNA"/>
</dbReference>
<accession>A0ACC3CJ96</accession>
<reference evidence="1" key="1">
    <citation type="submission" date="2019-11" db="EMBL/GenBank/DDBJ databases">
        <title>Nori genome reveals adaptations in red seaweeds to the harsh intertidal environment.</title>
        <authorList>
            <person name="Wang D."/>
            <person name="Mao Y."/>
        </authorList>
    </citation>
    <scope>NUCLEOTIDE SEQUENCE</scope>
    <source>
        <tissue evidence="1">Gametophyte</tissue>
    </source>
</reference>
<protein>
    <submittedName>
        <fullName evidence="1">Uncharacterized protein</fullName>
    </submittedName>
</protein>
<proteinExistence type="predicted"/>
<gene>
    <name evidence="1" type="ORF">I4F81_012826</name>
</gene>
<sequence>MCLSGRASYPTQPPLSRPANAPITSTQLLYVFFIAIITTIMAAPAERDVGPEQPQAPLAQTSVGWLSPPLLLPSAWPSGSTLPGTRPLALPSASLSSLFVQRCTRLDVFCPLGRGILTLGSSQKEQVGLWAAGTCLMKQTSPPDPRGAIRIIAEAQALRPGGAPPRPGRIFADDPPNPSVAYSPSVDEQIWATWSALYKARQEALLQVSSLRGLRDKMNAVEDRVDDDDEDEDEDEDIVPRTPLVYLRGQAGSGKTFLARELVRGKNGPIRQKNIDPEVIKYADKAAVFLLSFNSRFSIDPAEEGKLVTNGGAYLPMWLRLLYIELARFKKLPWSVFLDDAVNAFVEKQLDTAVVAREAWDMLNARRGRSDAPLVVIVDELVQCGESLPEGHYTPKNPSAGDAYRSELCRRMDLCGGVVGATTVSQAFIMAERRSSPRTLQPGAVLRPLQSEVSRDFIASGVQALYDKGFEFNDAGEVVPSGAGIGRGTLQLDNLVNALVSVTGGHPRLVCKLASCLSSAGLNPSANFKSLLSAAVSFMAESRAGFPSLGTSEEFTEAVLRDLLLGTTRRFFDVVECQRVVPSGEVQEKTVPRLDGRPGLGYNYDEIALSTPVGLVSLSSTTSVNPQATLFLPPAVLFNLASSSKPIPRLQGLVFDIFLSHNAPFWTSFESCLVSYDRALSLARYLASSDYNATTFKALYRSRSPSCFIGSNKLLSHVVIDASCYRERVVSDVDLDAVLRLAEDPTRRNEVLHSLYVLSDGTMGIDAISFYECVDDCHPFKGQLLAEAKQFKYSLNASKTTLSCAVVSDAWSKTNKAFQSSWPSWKDRIVFVVVARRKRSVPASIAAVRALKDMEGILPGTEANGGDTPSTVEDAVSIPSEEWSSQAIVLGRDDLYELCGPVFGDLINASEYWFKASGRTSFSSVFVQAESKSDSG</sequence>
<evidence type="ECO:0000313" key="1">
    <source>
        <dbReference type="EMBL" id="KAK1870364.1"/>
    </source>
</evidence>
<evidence type="ECO:0000313" key="2">
    <source>
        <dbReference type="Proteomes" id="UP000798662"/>
    </source>
</evidence>
<dbReference type="Proteomes" id="UP000798662">
    <property type="component" value="Chromosome 3"/>
</dbReference>
<name>A0ACC3CJ96_PYRYE</name>
<comment type="caution">
    <text evidence="1">The sequence shown here is derived from an EMBL/GenBank/DDBJ whole genome shotgun (WGS) entry which is preliminary data.</text>
</comment>
<organism evidence="1 2">
    <name type="scientific">Pyropia yezoensis</name>
    <name type="common">Susabi-nori</name>
    <name type="synonym">Porphyra yezoensis</name>
    <dbReference type="NCBI Taxonomy" id="2788"/>
    <lineage>
        <taxon>Eukaryota</taxon>
        <taxon>Rhodophyta</taxon>
        <taxon>Bangiophyceae</taxon>
        <taxon>Bangiales</taxon>
        <taxon>Bangiaceae</taxon>
        <taxon>Pyropia</taxon>
    </lineage>
</organism>